<evidence type="ECO:0000313" key="8">
    <source>
        <dbReference type="EMBL" id="ONK63180.1"/>
    </source>
</evidence>
<dbReference type="InterPro" id="IPR056462">
    <property type="entry name" value="HAD_RAM2/GPAT1-8"/>
</dbReference>
<dbReference type="Proteomes" id="UP000243459">
    <property type="component" value="Chromosome 7"/>
</dbReference>
<evidence type="ECO:0000256" key="2">
    <source>
        <dbReference type="ARBA" id="ARBA00007937"/>
    </source>
</evidence>
<proteinExistence type="inferred from homology"/>
<evidence type="ECO:0000256" key="5">
    <source>
        <dbReference type="ARBA" id="ARBA00022989"/>
    </source>
</evidence>
<dbReference type="SMART" id="SM00563">
    <property type="entry name" value="PlsC"/>
    <property type="match status" value="1"/>
</dbReference>
<dbReference type="EMBL" id="CM007387">
    <property type="protein sequence ID" value="ONK63180.1"/>
    <property type="molecule type" value="Genomic_DNA"/>
</dbReference>
<dbReference type="GO" id="GO:0016791">
    <property type="term" value="F:phosphatase activity"/>
    <property type="evidence" value="ECO:0007669"/>
    <property type="project" value="TreeGrafter"/>
</dbReference>
<organism evidence="8 9">
    <name type="scientific">Asparagus officinalis</name>
    <name type="common">Garden asparagus</name>
    <dbReference type="NCBI Taxonomy" id="4686"/>
    <lineage>
        <taxon>Eukaryota</taxon>
        <taxon>Viridiplantae</taxon>
        <taxon>Streptophyta</taxon>
        <taxon>Embryophyta</taxon>
        <taxon>Tracheophyta</taxon>
        <taxon>Spermatophyta</taxon>
        <taxon>Magnoliopsida</taxon>
        <taxon>Liliopsida</taxon>
        <taxon>Asparagales</taxon>
        <taxon>Asparagaceae</taxon>
        <taxon>Asparagoideae</taxon>
        <taxon>Asparagus</taxon>
    </lineage>
</organism>
<accession>A0A5P1EGI8</accession>
<dbReference type="Pfam" id="PF23270">
    <property type="entry name" value="HAD_RAM2_N"/>
    <property type="match status" value="1"/>
</dbReference>
<dbReference type="OMA" id="CIMGSDM"/>
<evidence type="ECO:0000256" key="3">
    <source>
        <dbReference type="ARBA" id="ARBA00022679"/>
    </source>
</evidence>
<keyword evidence="3" id="KW-0808">Transferase</keyword>
<evidence type="ECO:0000259" key="7">
    <source>
        <dbReference type="SMART" id="SM00563"/>
    </source>
</evidence>
<dbReference type="GO" id="GO:0090447">
    <property type="term" value="F:glycerol-3-phosphate 2-O-acyltransferase activity"/>
    <property type="evidence" value="ECO:0007669"/>
    <property type="project" value="TreeGrafter"/>
</dbReference>
<comment type="subcellular location">
    <subcellularLocation>
        <location evidence="1">Membrane</location>
        <topology evidence="1">Multi-pass membrane protein</topology>
    </subcellularLocation>
</comment>
<reference evidence="9" key="1">
    <citation type="journal article" date="2017" name="Nat. Commun.">
        <title>The asparagus genome sheds light on the origin and evolution of a young Y chromosome.</title>
        <authorList>
            <person name="Harkess A."/>
            <person name="Zhou J."/>
            <person name="Xu C."/>
            <person name="Bowers J.E."/>
            <person name="Van der Hulst R."/>
            <person name="Ayyampalayam S."/>
            <person name="Mercati F."/>
            <person name="Riccardi P."/>
            <person name="McKain M.R."/>
            <person name="Kakrana A."/>
            <person name="Tang H."/>
            <person name="Ray J."/>
            <person name="Groenendijk J."/>
            <person name="Arikit S."/>
            <person name="Mathioni S.M."/>
            <person name="Nakano M."/>
            <person name="Shan H."/>
            <person name="Telgmann-Rauber A."/>
            <person name="Kanno A."/>
            <person name="Yue Z."/>
            <person name="Chen H."/>
            <person name="Li W."/>
            <person name="Chen Y."/>
            <person name="Xu X."/>
            <person name="Zhang Y."/>
            <person name="Luo S."/>
            <person name="Chen H."/>
            <person name="Gao J."/>
            <person name="Mao Z."/>
            <person name="Pires J.C."/>
            <person name="Luo M."/>
            <person name="Kudrna D."/>
            <person name="Wing R.A."/>
            <person name="Meyers B.C."/>
            <person name="Yi K."/>
            <person name="Kong H."/>
            <person name="Lavrijsen P."/>
            <person name="Sunseri F."/>
            <person name="Falavigna A."/>
            <person name="Ye Y."/>
            <person name="Leebens-Mack J.H."/>
            <person name="Chen G."/>
        </authorList>
    </citation>
    <scope>NUCLEOTIDE SEQUENCE [LARGE SCALE GENOMIC DNA]</scope>
    <source>
        <strain evidence="9">cv. DH0086</strain>
    </source>
</reference>
<sequence>MRSKTLPLNPAELSTKALVFDVEGGLLRSSSSFPYFMLVALEEGGLLRGLILLLSYPLVCCLSQEMGIRVMVMVSFCGLSKKSFAAGRVVLPKFLLEDVGLEGLALMRRGKRRVCVSRMPRVMVEWFLKEYLDVEVVVGRELKVFCGYYTGFLEAGDIEAVKQEELYIVSEAEKRRWHPLPREKYPKPLIFHDGRIAFRPNPINTTAMFMWLPLGLTLAISRLIIGLTLPYNISTPLLASTSMKWRLKGTIPHSLLSKAHLLVCNHRTLLDPVYINVALNKPVSTVTYSLSRVSEILSPIKTVRLTRKRDVDRVAMEGMLSYGHNLVVCPEGTTCREPYLLRFSPLFTELADEIVAVAVDVRVSMFYATTAGGFKGFDALFYLLNPSMCYEVEFLETVDTGCVRRGEVSSTDMANVVQGVIGRALGFECTKLTRRDKYMVLAGNDVIVETNEKKTKG</sequence>
<dbReference type="GO" id="GO:0010143">
    <property type="term" value="P:cutin biosynthetic process"/>
    <property type="evidence" value="ECO:0007669"/>
    <property type="project" value="TreeGrafter"/>
</dbReference>
<evidence type="ECO:0000256" key="6">
    <source>
        <dbReference type="ARBA" id="ARBA00023136"/>
    </source>
</evidence>
<evidence type="ECO:0000256" key="4">
    <source>
        <dbReference type="ARBA" id="ARBA00022692"/>
    </source>
</evidence>
<comment type="similarity">
    <text evidence="2">Belongs to the GPAT/DAPAT family.</text>
</comment>
<gene>
    <name evidence="8" type="ORF">A4U43_C07F12230</name>
</gene>
<dbReference type="InterPro" id="IPR002123">
    <property type="entry name" value="Plipid/glycerol_acylTrfase"/>
</dbReference>
<evidence type="ECO:0000256" key="1">
    <source>
        <dbReference type="ARBA" id="ARBA00004141"/>
    </source>
</evidence>
<dbReference type="SUPFAM" id="SSF69593">
    <property type="entry name" value="Glycerol-3-phosphate (1)-acyltransferase"/>
    <property type="match status" value="1"/>
</dbReference>
<dbReference type="PANTHER" id="PTHR15486:SF62">
    <property type="entry name" value="GLYCEROL-3-PHOSPHATE ACYLTRANSFERASE 2-RELATED"/>
    <property type="match status" value="1"/>
</dbReference>
<keyword evidence="6" id="KW-0472">Membrane</keyword>
<dbReference type="PANTHER" id="PTHR15486">
    <property type="entry name" value="ANCIENT UBIQUITOUS PROTEIN"/>
    <property type="match status" value="1"/>
</dbReference>
<dbReference type="Gramene" id="ONK63180">
    <property type="protein sequence ID" value="ONK63180"/>
    <property type="gene ID" value="A4U43_C07F12230"/>
</dbReference>
<dbReference type="Pfam" id="PF01553">
    <property type="entry name" value="Acyltransferase"/>
    <property type="match status" value="1"/>
</dbReference>
<keyword evidence="9" id="KW-1185">Reference proteome</keyword>
<dbReference type="GO" id="GO:0016020">
    <property type="term" value="C:membrane"/>
    <property type="evidence" value="ECO:0007669"/>
    <property type="project" value="UniProtKB-SubCell"/>
</dbReference>
<dbReference type="AlphaFoldDB" id="A0A5P1EGI8"/>
<protein>
    <recommendedName>
        <fullName evidence="7">Phospholipid/glycerol acyltransferase domain-containing protein</fullName>
    </recommendedName>
</protein>
<evidence type="ECO:0000313" key="9">
    <source>
        <dbReference type="Proteomes" id="UP000243459"/>
    </source>
</evidence>
<keyword evidence="4" id="KW-0812">Transmembrane</keyword>
<feature type="domain" description="Phospholipid/glycerol acyltransferase" evidence="7">
    <location>
        <begin position="260"/>
        <end position="362"/>
    </location>
</feature>
<name>A0A5P1EGI8_ASPOF</name>
<keyword evidence="5" id="KW-1133">Transmembrane helix</keyword>